<gene>
    <name evidence="2" type="ORF">NLJ89_g10642</name>
</gene>
<dbReference type="Proteomes" id="UP001148786">
    <property type="component" value="Unassembled WGS sequence"/>
</dbReference>
<evidence type="ECO:0000313" key="2">
    <source>
        <dbReference type="EMBL" id="KAJ3495340.1"/>
    </source>
</evidence>
<evidence type="ECO:0000313" key="3">
    <source>
        <dbReference type="Proteomes" id="UP001148786"/>
    </source>
</evidence>
<protein>
    <submittedName>
        <fullName evidence="2">Uncharacterized protein</fullName>
    </submittedName>
</protein>
<name>A0A9W8JYA2_9AGAR</name>
<comment type="caution">
    <text evidence="2">The sequence shown here is derived from an EMBL/GenBank/DDBJ whole genome shotgun (WGS) entry which is preliminary data.</text>
</comment>
<dbReference type="EMBL" id="JANKHO010002039">
    <property type="protein sequence ID" value="KAJ3495340.1"/>
    <property type="molecule type" value="Genomic_DNA"/>
</dbReference>
<dbReference type="AlphaFoldDB" id="A0A9W8JYA2"/>
<evidence type="ECO:0000256" key="1">
    <source>
        <dbReference type="SAM" id="MobiDB-lite"/>
    </source>
</evidence>
<sequence length="87" mass="10115">MTDLDVQDVRDVFAKQKQELLTHQQLMAKMKRLTDNPNMTKEDLEMYEQLKEAVTARHERNEKAKRLGLVPEAGQHPASHVHSHQTN</sequence>
<reference evidence="2" key="1">
    <citation type="submission" date="2022-07" db="EMBL/GenBank/DDBJ databases">
        <title>Genome Sequence of Agrocybe chaxingu.</title>
        <authorList>
            <person name="Buettner E."/>
        </authorList>
    </citation>
    <scope>NUCLEOTIDE SEQUENCE</scope>
    <source>
        <strain evidence="2">MP-N11</strain>
    </source>
</reference>
<proteinExistence type="predicted"/>
<organism evidence="2 3">
    <name type="scientific">Agrocybe chaxingu</name>
    <dbReference type="NCBI Taxonomy" id="84603"/>
    <lineage>
        <taxon>Eukaryota</taxon>
        <taxon>Fungi</taxon>
        <taxon>Dikarya</taxon>
        <taxon>Basidiomycota</taxon>
        <taxon>Agaricomycotina</taxon>
        <taxon>Agaricomycetes</taxon>
        <taxon>Agaricomycetidae</taxon>
        <taxon>Agaricales</taxon>
        <taxon>Agaricineae</taxon>
        <taxon>Strophariaceae</taxon>
        <taxon>Agrocybe</taxon>
    </lineage>
</organism>
<dbReference type="OrthoDB" id="3182478at2759"/>
<accession>A0A9W8JYA2</accession>
<keyword evidence="3" id="KW-1185">Reference proteome</keyword>
<feature type="region of interest" description="Disordered" evidence="1">
    <location>
        <begin position="57"/>
        <end position="87"/>
    </location>
</feature>